<dbReference type="InterPro" id="IPR005828">
    <property type="entry name" value="MFS_sugar_transport-like"/>
</dbReference>
<dbReference type="InterPro" id="IPR050360">
    <property type="entry name" value="MFS_Sugar_Transporters"/>
</dbReference>
<dbReference type="InterPro" id="IPR003663">
    <property type="entry name" value="Sugar/inositol_transpt"/>
</dbReference>
<feature type="transmembrane region" description="Helical" evidence="7">
    <location>
        <begin position="171"/>
        <end position="192"/>
    </location>
</feature>
<dbReference type="InterPro" id="IPR036259">
    <property type="entry name" value="MFS_trans_sf"/>
</dbReference>
<dbReference type="SUPFAM" id="SSF103473">
    <property type="entry name" value="MFS general substrate transporter"/>
    <property type="match status" value="1"/>
</dbReference>
<keyword evidence="3" id="KW-0813">Transport</keyword>
<comment type="similarity">
    <text evidence="2">Belongs to the major facilitator superfamily. Sugar transporter (TC 2.A.1.1) family.</text>
</comment>
<dbReference type="PANTHER" id="PTHR48022">
    <property type="entry name" value="PLASTIDIC GLUCOSE TRANSPORTER 4"/>
    <property type="match status" value="1"/>
</dbReference>
<reference evidence="10" key="1">
    <citation type="journal article" date="2012" name="PLoS Genet.">
        <title>The genomes of the fungal plant pathogens Cladosporium fulvum and Dothistroma septosporum reveal adaptation to different hosts and lifestyles but also signatures of common ancestry.</title>
        <authorList>
            <person name="de Wit P.J.G.M."/>
            <person name="van der Burgt A."/>
            <person name="Oekmen B."/>
            <person name="Stergiopoulos I."/>
            <person name="Abd-Elsalam K.A."/>
            <person name="Aerts A.L."/>
            <person name="Bahkali A.H."/>
            <person name="Beenen H.G."/>
            <person name="Chettri P."/>
            <person name="Cox M.P."/>
            <person name="Datema E."/>
            <person name="de Vries R.P."/>
            <person name="Dhillon B."/>
            <person name="Ganley A.R."/>
            <person name="Griffiths S.A."/>
            <person name="Guo Y."/>
            <person name="Hamelin R.C."/>
            <person name="Henrissat B."/>
            <person name="Kabir M.S."/>
            <person name="Jashni M.K."/>
            <person name="Kema G."/>
            <person name="Klaubauf S."/>
            <person name="Lapidus A."/>
            <person name="Levasseur A."/>
            <person name="Lindquist E."/>
            <person name="Mehrabi R."/>
            <person name="Ohm R.A."/>
            <person name="Owen T.J."/>
            <person name="Salamov A."/>
            <person name="Schwelm A."/>
            <person name="Schijlen E."/>
            <person name="Sun H."/>
            <person name="van den Burg H.A."/>
            <person name="van Ham R.C.H.J."/>
            <person name="Zhang S."/>
            <person name="Goodwin S.B."/>
            <person name="Grigoriev I.V."/>
            <person name="Collemare J."/>
            <person name="Bradshaw R.E."/>
        </authorList>
    </citation>
    <scope>NUCLEOTIDE SEQUENCE [LARGE SCALE GENOMIC DNA]</scope>
    <source>
        <strain evidence="10">NZE10 / CBS 128990</strain>
    </source>
</reference>
<dbReference type="HOGENOM" id="CLU_001265_30_13_1"/>
<dbReference type="AlphaFoldDB" id="N1PHV1"/>
<keyword evidence="5 7" id="KW-1133">Transmembrane helix</keyword>
<evidence type="ECO:0000259" key="8">
    <source>
        <dbReference type="PROSITE" id="PS50850"/>
    </source>
</evidence>
<keyword evidence="6 7" id="KW-0472">Membrane</keyword>
<reference evidence="9 10" key="2">
    <citation type="journal article" date="2012" name="PLoS Pathog.">
        <title>Diverse lifestyles and strategies of plant pathogenesis encoded in the genomes of eighteen Dothideomycetes fungi.</title>
        <authorList>
            <person name="Ohm R.A."/>
            <person name="Feau N."/>
            <person name="Henrissat B."/>
            <person name="Schoch C.L."/>
            <person name="Horwitz B.A."/>
            <person name="Barry K.W."/>
            <person name="Condon B.J."/>
            <person name="Copeland A.C."/>
            <person name="Dhillon B."/>
            <person name="Glaser F."/>
            <person name="Hesse C.N."/>
            <person name="Kosti I."/>
            <person name="LaButti K."/>
            <person name="Lindquist E.A."/>
            <person name="Lucas S."/>
            <person name="Salamov A.A."/>
            <person name="Bradshaw R.E."/>
            <person name="Ciuffetti L."/>
            <person name="Hamelin R.C."/>
            <person name="Kema G.H.J."/>
            <person name="Lawrence C."/>
            <person name="Scott J.A."/>
            <person name="Spatafora J.W."/>
            <person name="Turgeon B.G."/>
            <person name="de Wit P.J.G.M."/>
            <person name="Zhong S."/>
            <person name="Goodwin S.B."/>
            <person name="Grigoriev I.V."/>
        </authorList>
    </citation>
    <scope>NUCLEOTIDE SEQUENCE [LARGE SCALE GENOMIC DNA]</scope>
    <source>
        <strain evidence="10">NZE10 / CBS 128990</strain>
    </source>
</reference>
<feature type="transmembrane region" description="Helical" evidence="7">
    <location>
        <begin position="81"/>
        <end position="100"/>
    </location>
</feature>
<dbReference type="OrthoDB" id="6612291at2759"/>
<evidence type="ECO:0000256" key="3">
    <source>
        <dbReference type="ARBA" id="ARBA00022448"/>
    </source>
</evidence>
<dbReference type="Pfam" id="PF00083">
    <property type="entry name" value="Sugar_tr"/>
    <property type="match status" value="1"/>
</dbReference>
<dbReference type="EMBL" id="KB446541">
    <property type="protein sequence ID" value="EME41967.1"/>
    <property type="molecule type" value="Genomic_DNA"/>
</dbReference>
<evidence type="ECO:0000313" key="9">
    <source>
        <dbReference type="EMBL" id="EME41967.1"/>
    </source>
</evidence>
<dbReference type="PRINTS" id="PR00171">
    <property type="entry name" value="SUGRTRNSPORT"/>
</dbReference>
<gene>
    <name evidence="9" type="ORF">DOTSEDRAFT_35922</name>
</gene>
<dbReference type="InterPro" id="IPR020846">
    <property type="entry name" value="MFS_dom"/>
</dbReference>
<feature type="transmembrane region" description="Helical" evidence="7">
    <location>
        <begin position="139"/>
        <end position="159"/>
    </location>
</feature>
<feature type="domain" description="Major facilitator superfamily (MFS) profile" evidence="8">
    <location>
        <begin position="12"/>
        <end position="447"/>
    </location>
</feature>
<evidence type="ECO:0000256" key="4">
    <source>
        <dbReference type="ARBA" id="ARBA00022692"/>
    </source>
</evidence>
<dbReference type="OMA" id="QIEYEME"/>
<dbReference type="Gene3D" id="1.20.1250.20">
    <property type="entry name" value="MFS general substrate transporter like domains"/>
    <property type="match status" value="1"/>
</dbReference>
<evidence type="ECO:0000256" key="1">
    <source>
        <dbReference type="ARBA" id="ARBA00004141"/>
    </source>
</evidence>
<protein>
    <recommendedName>
        <fullName evidence="8">Major facilitator superfamily (MFS) profile domain-containing protein</fullName>
    </recommendedName>
</protein>
<evidence type="ECO:0000313" key="10">
    <source>
        <dbReference type="Proteomes" id="UP000016933"/>
    </source>
</evidence>
<evidence type="ECO:0000256" key="5">
    <source>
        <dbReference type="ARBA" id="ARBA00022989"/>
    </source>
</evidence>
<feature type="transmembrane region" description="Helical" evidence="7">
    <location>
        <begin position="7"/>
        <end position="30"/>
    </location>
</feature>
<sequence>MARSDGWYTFGVAIFAAIGTFFFGFDTGIATTTIAHKSWIEYMGHPSHGLTGAVVAVYIAGEAVGAFLQTFAGDILGRLRFMQLMCIIVTIGVVVQTAAVNLGMFLAGRVIAGIAVGGMVATVPVYLTEIAAPHQRGLIGGISGCGISFGTMASNWVGFACGYASYGQIQWRLPLAIQIPWGVVLFIGLLTFMPNSPRWLIRNARIEEAWIEFVKIRRDLHSHEAEGEFAVMRAQIEYEMKREVKTYKDIFKLFRHRALASIAVQTMASLTGVNVIQYYQTILYKSLGIESHTILALTGVYGTCAFVSNALTTRFLADQWGRRKLILTGLSGVILIEIYAAVMQREFQNTDNQVGKGFAVLAIYLFAVVFYGTINSTSWLYAAEVLPMALRSKIMGLGAASHFIVNVGITEAGPSAFATIHENYYYVFVGCSFFFLIVAYFYFPYVSTQPTKFAPFTDCAHSETKHKSLEEIAAAFGDCVVTLTEHEDIAEQALFEGKPTTARIEAAVDK</sequence>
<dbReference type="PANTHER" id="PTHR48022:SF11">
    <property type="entry name" value="MONOSACCHARIDE TRANSPORTER (HXT8), PUTATIVE (AFU_ORTHOLOGUE AFUA_2G08120)-RELATED"/>
    <property type="match status" value="1"/>
</dbReference>
<evidence type="ECO:0000256" key="7">
    <source>
        <dbReference type="SAM" id="Phobius"/>
    </source>
</evidence>
<dbReference type="PROSITE" id="PS00217">
    <property type="entry name" value="SUGAR_TRANSPORT_2"/>
    <property type="match status" value="1"/>
</dbReference>
<organism evidence="9 10">
    <name type="scientific">Dothistroma septosporum (strain NZE10 / CBS 128990)</name>
    <name type="common">Red band needle blight fungus</name>
    <name type="synonym">Mycosphaerella pini</name>
    <dbReference type="NCBI Taxonomy" id="675120"/>
    <lineage>
        <taxon>Eukaryota</taxon>
        <taxon>Fungi</taxon>
        <taxon>Dikarya</taxon>
        <taxon>Ascomycota</taxon>
        <taxon>Pezizomycotina</taxon>
        <taxon>Dothideomycetes</taxon>
        <taxon>Dothideomycetidae</taxon>
        <taxon>Mycosphaerellales</taxon>
        <taxon>Mycosphaerellaceae</taxon>
        <taxon>Dothistroma</taxon>
    </lineage>
</organism>
<feature type="transmembrane region" description="Helical" evidence="7">
    <location>
        <begin position="424"/>
        <end position="443"/>
    </location>
</feature>
<name>N1PHV1_DOTSN</name>
<feature type="transmembrane region" description="Helical" evidence="7">
    <location>
        <begin position="258"/>
        <end position="279"/>
    </location>
</feature>
<dbReference type="GO" id="GO:0005351">
    <property type="term" value="F:carbohydrate:proton symporter activity"/>
    <property type="evidence" value="ECO:0007669"/>
    <property type="project" value="TreeGrafter"/>
</dbReference>
<evidence type="ECO:0000256" key="6">
    <source>
        <dbReference type="ARBA" id="ARBA00023136"/>
    </source>
</evidence>
<feature type="transmembrane region" description="Helical" evidence="7">
    <location>
        <begin position="50"/>
        <end position="69"/>
    </location>
</feature>
<dbReference type="eggNOG" id="KOG0254">
    <property type="taxonomic scope" value="Eukaryota"/>
</dbReference>
<dbReference type="Proteomes" id="UP000016933">
    <property type="component" value="Unassembled WGS sequence"/>
</dbReference>
<dbReference type="GO" id="GO:0016020">
    <property type="term" value="C:membrane"/>
    <property type="evidence" value="ECO:0007669"/>
    <property type="project" value="UniProtKB-SubCell"/>
</dbReference>
<keyword evidence="10" id="KW-1185">Reference proteome</keyword>
<feature type="transmembrane region" description="Helical" evidence="7">
    <location>
        <begin position="291"/>
        <end position="313"/>
    </location>
</feature>
<dbReference type="FunFam" id="1.20.1250.20:FF:000134">
    <property type="entry name" value="MFS sugar transporter protein"/>
    <property type="match status" value="1"/>
</dbReference>
<feature type="transmembrane region" description="Helical" evidence="7">
    <location>
        <begin position="394"/>
        <end position="412"/>
    </location>
</feature>
<proteinExistence type="inferred from homology"/>
<feature type="transmembrane region" description="Helical" evidence="7">
    <location>
        <begin position="362"/>
        <end position="382"/>
    </location>
</feature>
<accession>N1PHV1</accession>
<comment type="subcellular location">
    <subcellularLocation>
        <location evidence="1">Membrane</location>
        <topology evidence="1">Multi-pass membrane protein</topology>
    </subcellularLocation>
</comment>
<keyword evidence="4 7" id="KW-0812">Transmembrane</keyword>
<dbReference type="InterPro" id="IPR005829">
    <property type="entry name" value="Sugar_transporter_CS"/>
</dbReference>
<feature type="transmembrane region" description="Helical" evidence="7">
    <location>
        <begin position="106"/>
        <end position="127"/>
    </location>
</feature>
<evidence type="ECO:0000256" key="2">
    <source>
        <dbReference type="ARBA" id="ARBA00010992"/>
    </source>
</evidence>
<feature type="transmembrane region" description="Helical" evidence="7">
    <location>
        <begin position="325"/>
        <end position="342"/>
    </location>
</feature>
<dbReference type="PROSITE" id="PS50850">
    <property type="entry name" value="MFS"/>
    <property type="match status" value="1"/>
</dbReference>